<dbReference type="OrthoDB" id="3534924at2759"/>
<feature type="compositionally biased region" description="Basic and acidic residues" evidence="1">
    <location>
        <begin position="409"/>
        <end position="420"/>
    </location>
</feature>
<dbReference type="STRING" id="1097556.R4XGN1"/>
<sequence>MSLVSDTSATKLATKLAGGISTHFAAWEINLESRSLTAGCHDEIFDKETASHVEHHVSIRASLRLRINNFERQHHLVLEKAESENVGNDYITSANTEFNKTVYFTPEVGKSTDTRVPVNFGSPDTPTPAYGMNVPGAMPVTSPLTRILEDEADTAFIKDDDVPESSKDSKPAIPRSAKEQKESLELSLLILERKMERSVKLLKVANKCAEVDTKARSTVAFGLQGANLHAVKGLSGRKAYLALRALHKESAVVSRLNAKRELHSLTLKSLDVVAITSFLDEHLRLVSRCQELNPYSTKFTWESMKLDLCYKLPEEFQPLIISIAGAPDSSTSTYGIMVGIIQSRIAAPSYLLKYGSGSKDSRSSAPQNPSTALVIRKKVRSCYTCKSTEHTVWNCTAPGADAKRAEVKAARERARLRDNPQAKSIKPASATPSEDPKAHGAFTVQYAGLISEPNVWILDSGATSHFTHQKDWLADFEDVPHYNVSAAGGHKLTVVGKGKVTIKSDTFSMTLSDVMYCPQIQENLLSTKGIVSKGGDVHIDSSGTTICCNGAVVGFAERVNKLNRVVGETEIVTHSAYLVELPDSQAANYTTDNQFVAYYGNDHHSITNLGPIPLYTTEDSGGMIFQSSPESTTPTSKYPEKLQTKGSALQLKAGGSPSTLFEWHAALGHLSLPNMKKMAKIVDGMENVDFDDISSHHYLLQQPRSLNSSTATFVVLYQ</sequence>
<dbReference type="Pfam" id="PF22936">
    <property type="entry name" value="Pol_BBD"/>
    <property type="match status" value="1"/>
</dbReference>
<dbReference type="AlphaFoldDB" id="R4XGN1"/>
<feature type="domain" description="Retrovirus-related Pol polyprotein from transposon TNT 1-94-like beta-barrel" evidence="2">
    <location>
        <begin position="456"/>
        <end position="534"/>
    </location>
</feature>
<dbReference type="InterPro" id="IPR054722">
    <property type="entry name" value="PolX-like_BBD"/>
</dbReference>
<comment type="caution">
    <text evidence="3">The sequence shown here is derived from an EMBL/GenBank/DDBJ whole genome shotgun (WGS) entry which is preliminary data.</text>
</comment>
<feature type="region of interest" description="Disordered" evidence="1">
    <location>
        <begin position="158"/>
        <end position="178"/>
    </location>
</feature>
<dbReference type="EMBL" id="CAHR02000409">
    <property type="protein sequence ID" value="CCG85052.1"/>
    <property type="molecule type" value="Genomic_DNA"/>
</dbReference>
<dbReference type="PANTHER" id="PTHR47592">
    <property type="entry name" value="PBF68 PROTEIN"/>
    <property type="match status" value="1"/>
</dbReference>
<dbReference type="PANTHER" id="PTHR47592:SF27">
    <property type="entry name" value="OS08G0421700 PROTEIN"/>
    <property type="match status" value="1"/>
</dbReference>
<protein>
    <recommendedName>
        <fullName evidence="2">Retrovirus-related Pol polyprotein from transposon TNT 1-94-like beta-barrel domain-containing protein</fullName>
    </recommendedName>
</protein>
<keyword evidence="4" id="KW-1185">Reference proteome</keyword>
<accession>R4XGN1</accession>
<gene>
    <name evidence="3" type="ORF">TAPDE_005633</name>
</gene>
<proteinExistence type="predicted"/>
<evidence type="ECO:0000256" key="1">
    <source>
        <dbReference type="SAM" id="MobiDB-lite"/>
    </source>
</evidence>
<reference evidence="3 4" key="1">
    <citation type="journal article" date="2013" name="MBio">
        <title>Genome sequencing of the plant pathogen Taphrina deformans, the causal agent of peach leaf curl.</title>
        <authorList>
            <person name="Cisse O.H."/>
            <person name="Almeida J.M.G.C.F."/>
            <person name="Fonseca A."/>
            <person name="Kumar A.A."/>
            <person name="Salojaervi J."/>
            <person name="Overmyer K."/>
            <person name="Hauser P.M."/>
            <person name="Pagni M."/>
        </authorList>
    </citation>
    <scope>NUCLEOTIDE SEQUENCE [LARGE SCALE GENOMIC DNA]</scope>
    <source>
        <strain evidence="4">PYCC 5710 / ATCC 11124 / CBS 356.35 / IMI 108563 / JCM 9778 / NBRC 8474</strain>
    </source>
</reference>
<dbReference type="eggNOG" id="KOG0017">
    <property type="taxonomic scope" value="Eukaryota"/>
</dbReference>
<evidence type="ECO:0000313" key="3">
    <source>
        <dbReference type="EMBL" id="CCG85052.1"/>
    </source>
</evidence>
<name>R4XGN1_TAPDE</name>
<dbReference type="VEuPathDB" id="FungiDB:TAPDE_005633"/>
<evidence type="ECO:0000313" key="4">
    <source>
        <dbReference type="Proteomes" id="UP000013776"/>
    </source>
</evidence>
<organism evidence="3 4">
    <name type="scientific">Taphrina deformans (strain PYCC 5710 / ATCC 11124 / CBS 356.35 / IMI 108563 / JCM 9778 / NBRC 8474)</name>
    <name type="common">Peach leaf curl fungus</name>
    <name type="synonym">Lalaria deformans</name>
    <dbReference type="NCBI Taxonomy" id="1097556"/>
    <lineage>
        <taxon>Eukaryota</taxon>
        <taxon>Fungi</taxon>
        <taxon>Dikarya</taxon>
        <taxon>Ascomycota</taxon>
        <taxon>Taphrinomycotina</taxon>
        <taxon>Taphrinomycetes</taxon>
        <taxon>Taphrinales</taxon>
        <taxon>Taphrinaceae</taxon>
        <taxon>Taphrina</taxon>
    </lineage>
</organism>
<dbReference type="Proteomes" id="UP000013776">
    <property type="component" value="Unassembled WGS sequence"/>
</dbReference>
<feature type="region of interest" description="Disordered" evidence="1">
    <location>
        <begin position="409"/>
        <end position="437"/>
    </location>
</feature>
<evidence type="ECO:0000259" key="2">
    <source>
        <dbReference type="Pfam" id="PF22936"/>
    </source>
</evidence>